<reference evidence="1 3" key="1">
    <citation type="submission" date="2018-06" db="EMBL/GenBank/DDBJ databases">
        <title>Genomic Encyclopedia of Type Strains, Phase III (KMG-III): the genomes of soil and plant-associated and newly described type strains.</title>
        <authorList>
            <person name="Whitman W."/>
        </authorList>
    </citation>
    <scope>NUCLEOTIDE SEQUENCE [LARGE SCALE GENOMIC DNA]</scope>
    <source>
        <strain evidence="1 3">CECT 7022</strain>
    </source>
</reference>
<gene>
    <name evidence="1" type="ORF">DFQ00_106304</name>
    <name evidence="2" type="ORF">HUB98_03845</name>
</gene>
<dbReference type="Proteomes" id="UP000509327">
    <property type="component" value="Chromosome"/>
</dbReference>
<reference evidence="2 4" key="2">
    <citation type="submission" date="2020-06" db="EMBL/GenBank/DDBJ databases">
        <title>Complete genome of Paenibacillus barcinonensis KACC11450.</title>
        <authorList>
            <person name="Kim M."/>
            <person name="Park Y.-J."/>
            <person name="Shin J.-H."/>
        </authorList>
    </citation>
    <scope>NUCLEOTIDE SEQUENCE [LARGE SCALE GENOMIC DNA]</scope>
    <source>
        <strain evidence="2 4">KACC11450</strain>
    </source>
</reference>
<keyword evidence="4" id="KW-1185">Reference proteome</keyword>
<dbReference type="RefSeq" id="WP_167433693.1">
    <property type="nucleotide sequence ID" value="NZ_CP054614.1"/>
</dbReference>
<sequence length="349" mass="40590">MPRQREWTKRDVDILYELYKVREMTKQQILQSYFEGNERYGSKRLYVLRGEGLVTSEIHGGNGQGGKRVRTAYYRLAARGLELLRKKGVVEESKYRARDLELTAQQRQYIIDANELHIRLPEVVYMDSRVIKRKYKLNRGNLTVGGFSNEHGDYMIFILNADAKETTLQKILMEIKAKKYISGYLVYYKSPSVKRAFEALCHEQALVTGGVPLYMLPFDTKGIEITRRYILSTNAFSNLQELLSSHGTLTRVKEGSNKHGFLYGMRREEGLMTPYVVEMITGDIMILKRCLRNYNVDAYQREGRRVLLFCYEDEVQRYRDELLSVTYVDVIGVPKMVLESSFEGRDAIT</sequence>
<proteinExistence type="predicted"/>
<evidence type="ECO:0000313" key="2">
    <source>
        <dbReference type="EMBL" id="QKS55532.1"/>
    </source>
</evidence>
<protein>
    <submittedName>
        <fullName evidence="1">Protein involved in plasmid replication-relaxation</fullName>
    </submittedName>
    <submittedName>
        <fullName evidence="2">Replication-relaxation family protein</fullName>
    </submittedName>
</protein>
<evidence type="ECO:0000313" key="1">
    <source>
        <dbReference type="EMBL" id="PYE49318.1"/>
    </source>
</evidence>
<organism evidence="1 3">
    <name type="scientific">Paenibacillus barcinonensis</name>
    <dbReference type="NCBI Taxonomy" id="198119"/>
    <lineage>
        <taxon>Bacteria</taxon>
        <taxon>Bacillati</taxon>
        <taxon>Bacillota</taxon>
        <taxon>Bacilli</taxon>
        <taxon>Bacillales</taxon>
        <taxon>Paenibacillaceae</taxon>
        <taxon>Paenibacillus</taxon>
    </lineage>
</organism>
<accession>A0A2V4VW98</accession>
<evidence type="ECO:0000313" key="3">
    <source>
        <dbReference type="Proteomes" id="UP000247790"/>
    </source>
</evidence>
<name>A0A2V4VW98_PAEBA</name>
<dbReference type="EMBL" id="CP054614">
    <property type="protein sequence ID" value="QKS55532.1"/>
    <property type="molecule type" value="Genomic_DNA"/>
</dbReference>
<dbReference type="Proteomes" id="UP000247790">
    <property type="component" value="Unassembled WGS sequence"/>
</dbReference>
<dbReference type="EMBL" id="QJSW01000006">
    <property type="protein sequence ID" value="PYE49318.1"/>
    <property type="molecule type" value="Genomic_DNA"/>
</dbReference>
<evidence type="ECO:0000313" key="4">
    <source>
        <dbReference type="Proteomes" id="UP000509327"/>
    </source>
</evidence>
<dbReference type="AlphaFoldDB" id="A0A2V4VW98"/>